<sequence>MPVQIGDKAPDFTLTSASGEPISLKDFIGKKNVVLYFYPKDDTPGCTAEACAFRDSYQVFQDAGAEVIGVSDDSSTSHLQFAAKHRLPFILLSDKGKQLRKLYGVPSTLGLLPGRVTYVIDKSGVVRHIFNSQLNFKGHIEESLKTLRELQEA</sequence>
<dbReference type="FunFam" id="3.40.30.10:FF:000122">
    <property type="entry name" value="Peroxiredoxin Q chloroplastic"/>
    <property type="match status" value="1"/>
</dbReference>
<evidence type="ECO:0000259" key="17">
    <source>
        <dbReference type="PROSITE" id="PS51352"/>
    </source>
</evidence>
<dbReference type="SUPFAM" id="SSF52833">
    <property type="entry name" value="Thioredoxin-like"/>
    <property type="match status" value="1"/>
</dbReference>
<evidence type="ECO:0000256" key="2">
    <source>
        <dbReference type="ARBA" id="ARBA00011245"/>
    </source>
</evidence>
<evidence type="ECO:0000256" key="11">
    <source>
        <dbReference type="ARBA" id="ARBA00032824"/>
    </source>
</evidence>
<dbReference type="InterPro" id="IPR050924">
    <property type="entry name" value="Peroxiredoxin_BCP/PrxQ"/>
</dbReference>
<dbReference type="GO" id="GO:0009579">
    <property type="term" value="C:thylakoid"/>
    <property type="evidence" value="ECO:0007669"/>
    <property type="project" value="UniProtKB-SubCell"/>
</dbReference>
<dbReference type="InterPro" id="IPR024706">
    <property type="entry name" value="Peroxiredoxin_AhpC-typ"/>
</dbReference>
<evidence type="ECO:0000256" key="6">
    <source>
        <dbReference type="ARBA" id="ARBA00022946"/>
    </source>
</evidence>
<evidence type="ECO:0000256" key="13">
    <source>
        <dbReference type="ARBA" id="ARBA00041373"/>
    </source>
</evidence>
<evidence type="ECO:0000256" key="8">
    <source>
        <dbReference type="ARBA" id="ARBA00023078"/>
    </source>
</evidence>
<keyword evidence="10" id="KW-0676">Redox-active center</keyword>
<keyword evidence="7" id="KW-0560">Oxidoreductase</keyword>
<dbReference type="GO" id="GO:0008379">
    <property type="term" value="F:thioredoxin peroxidase activity"/>
    <property type="evidence" value="ECO:0007669"/>
    <property type="project" value="TreeGrafter"/>
</dbReference>
<dbReference type="PANTHER" id="PTHR42801:SF4">
    <property type="entry name" value="AHPC_TSA FAMILY PROTEIN"/>
    <property type="match status" value="1"/>
</dbReference>
<accession>K9WF69</accession>
<dbReference type="Gene3D" id="3.40.30.10">
    <property type="entry name" value="Glutaredoxin"/>
    <property type="match status" value="1"/>
</dbReference>
<dbReference type="GO" id="GO:0034599">
    <property type="term" value="P:cellular response to oxidative stress"/>
    <property type="evidence" value="ECO:0007669"/>
    <property type="project" value="TreeGrafter"/>
</dbReference>
<dbReference type="EC" id="1.11.1.24" evidence="3"/>
<dbReference type="HOGENOM" id="CLU_042529_14_2_3"/>
<protein>
    <recommendedName>
        <fullName evidence="3">thioredoxin-dependent peroxiredoxin</fullName>
        <ecNumber evidence="3">1.11.1.24</ecNumber>
    </recommendedName>
    <alternativeName>
        <fullName evidence="13">Bacterioferritin comigratory protein</fullName>
    </alternativeName>
    <alternativeName>
        <fullName evidence="11">Thioredoxin peroxidase</fullName>
    </alternativeName>
</protein>
<dbReference type="Pfam" id="PF00578">
    <property type="entry name" value="AhpC-TSA"/>
    <property type="match status" value="1"/>
</dbReference>
<evidence type="ECO:0000256" key="1">
    <source>
        <dbReference type="ARBA" id="ARBA00003330"/>
    </source>
</evidence>
<dbReference type="PANTHER" id="PTHR42801">
    <property type="entry name" value="THIOREDOXIN-DEPENDENT PEROXIDE REDUCTASE"/>
    <property type="match status" value="1"/>
</dbReference>
<dbReference type="PIRSF" id="PIRSF000239">
    <property type="entry name" value="AHPC"/>
    <property type="match status" value="1"/>
</dbReference>
<dbReference type="OrthoDB" id="9801080at2"/>
<evidence type="ECO:0000256" key="4">
    <source>
        <dbReference type="ARBA" id="ARBA00022559"/>
    </source>
</evidence>
<comment type="similarity">
    <text evidence="12">Belongs to the peroxiredoxin family. BCP/PrxQ subfamily.</text>
</comment>
<evidence type="ECO:0000256" key="9">
    <source>
        <dbReference type="ARBA" id="ARBA00023157"/>
    </source>
</evidence>
<dbReference type="InterPro" id="IPR000866">
    <property type="entry name" value="AhpC/TSA"/>
</dbReference>
<dbReference type="GO" id="GO:0045454">
    <property type="term" value="P:cell redox homeostasis"/>
    <property type="evidence" value="ECO:0007669"/>
    <property type="project" value="TreeGrafter"/>
</dbReference>
<keyword evidence="5" id="KW-0049">Antioxidant</keyword>
<organism evidence="18 19">
    <name type="scientific">Allocoleopsis franciscana PCC 7113</name>
    <dbReference type="NCBI Taxonomy" id="1173027"/>
    <lineage>
        <taxon>Bacteria</taxon>
        <taxon>Bacillati</taxon>
        <taxon>Cyanobacteriota</taxon>
        <taxon>Cyanophyceae</taxon>
        <taxon>Coleofasciculales</taxon>
        <taxon>Coleofasciculaceae</taxon>
        <taxon>Allocoleopsis</taxon>
        <taxon>Allocoleopsis franciscana</taxon>
    </lineage>
</organism>
<dbReference type="KEGG" id="mic:Mic7113_3318"/>
<dbReference type="InterPro" id="IPR036249">
    <property type="entry name" value="Thioredoxin-like_sf"/>
</dbReference>
<keyword evidence="19" id="KW-1185">Reference proteome</keyword>
<dbReference type="AlphaFoldDB" id="K9WF69"/>
<gene>
    <name evidence="18" type="ORF">Mic7113_3318</name>
</gene>
<name>K9WF69_9CYAN</name>
<proteinExistence type="inferred from homology"/>
<dbReference type="InterPro" id="IPR013766">
    <property type="entry name" value="Thioredoxin_domain"/>
</dbReference>
<dbReference type="GO" id="GO:0005737">
    <property type="term" value="C:cytoplasm"/>
    <property type="evidence" value="ECO:0007669"/>
    <property type="project" value="TreeGrafter"/>
</dbReference>
<dbReference type="EMBL" id="CP003630">
    <property type="protein sequence ID" value="AFZ19050.1"/>
    <property type="molecule type" value="Genomic_DNA"/>
</dbReference>
<comment type="subunit">
    <text evidence="2">Monomer.</text>
</comment>
<feature type="domain" description="Thioredoxin" evidence="17">
    <location>
        <begin position="3"/>
        <end position="152"/>
    </location>
</feature>
<comment type="subcellular location">
    <subcellularLocation>
        <location evidence="15">Thylakoid</location>
    </subcellularLocation>
</comment>
<evidence type="ECO:0000256" key="5">
    <source>
        <dbReference type="ARBA" id="ARBA00022862"/>
    </source>
</evidence>
<keyword evidence="4" id="KW-0575">Peroxidase</keyword>
<feature type="active site" description="Cysteine sulfenic acid (-SOH) intermediate; for peroxidase activity" evidence="16">
    <location>
        <position position="46"/>
    </location>
</feature>
<reference evidence="18 19" key="1">
    <citation type="submission" date="2012-06" db="EMBL/GenBank/DDBJ databases">
        <title>Finished chromosome of genome of Microcoleus sp. PCC 7113.</title>
        <authorList>
            <consortium name="US DOE Joint Genome Institute"/>
            <person name="Gugger M."/>
            <person name="Coursin T."/>
            <person name="Rippka R."/>
            <person name="Tandeau De Marsac N."/>
            <person name="Huntemann M."/>
            <person name="Wei C.-L."/>
            <person name="Han J."/>
            <person name="Detter J.C."/>
            <person name="Han C."/>
            <person name="Tapia R."/>
            <person name="Chen A."/>
            <person name="Kyrpides N."/>
            <person name="Mavromatis K."/>
            <person name="Markowitz V."/>
            <person name="Szeto E."/>
            <person name="Ivanova N."/>
            <person name="Pagani I."/>
            <person name="Pati A."/>
            <person name="Goodwin L."/>
            <person name="Nordberg H.P."/>
            <person name="Cantor M.N."/>
            <person name="Hua S.X."/>
            <person name="Woyke T."/>
            <person name="Kerfeld C.A."/>
        </authorList>
    </citation>
    <scope>NUCLEOTIDE SEQUENCE [LARGE SCALE GENOMIC DNA]</scope>
    <source>
        <strain evidence="18 19">PCC 7113</strain>
    </source>
</reference>
<evidence type="ECO:0000256" key="7">
    <source>
        <dbReference type="ARBA" id="ARBA00023002"/>
    </source>
</evidence>
<evidence type="ECO:0000256" key="12">
    <source>
        <dbReference type="ARBA" id="ARBA00038489"/>
    </source>
</evidence>
<dbReference type="PATRIC" id="fig|1173027.3.peg.3650"/>
<dbReference type="PROSITE" id="PS51352">
    <property type="entry name" value="THIOREDOXIN_2"/>
    <property type="match status" value="1"/>
</dbReference>
<comment type="function">
    <text evidence="1">Thiol-specific peroxidase that catalyzes the reduction of hydrogen peroxide and organic hydroperoxides to water and alcohols, respectively. Plays a role in cell protection against oxidative stress by detoxifying peroxides and as sensor of hydrogen peroxide-mediated signaling events.</text>
</comment>
<evidence type="ECO:0000256" key="3">
    <source>
        <dbReference type="ARBA" id="ARBA00013017"/>
    </source>
</evidence>
<dbReference type="eggNOG" id="COG1225">
    <property type="taxonomic scope" value="Bacteria"/>
</dbReference>
<dbReference type="RefSeq" id="WP_015183193.1">
    <property type="nucleotide sequence ID" value="NC_019738.1"/>
</dbReference>
<evidence type="ECO:0000256" key="14">
    <source>
        <dbReference type="ARBA" id="ARBA00049091"/>
    </source>
</evidence>
<evidence type="ECO:0000313" key="19">
    <source>
        <dbReference type="Proteomes" id="UP000010471"/>
    </source>
</evidence>
<dbReference type="STRING" id="1173027.Mic7113_3318"/>
<evidence type="ECO:0000256" key="16">
    <source>
        <dbReference type="PIRSR" id="PIRSR000239-1"/>
    </source>
</evidence>
<comment type="catalytic activity">
    <reaction evidence="14">
        <text>a hydroperoxide + [thioredoxin]-dithiol = an alcohol + [thioredoxin]-disulfide + H2O</text>
        <dbReference type="Rhea" id="RHEA:62620"/>
        <dbReference type="Rhea" id="RHEA-COMP:10698"/>
        <dbReference type="Rhea" id="RHEA-COMP:10700"/>
        <dbReference type="ChEBI" id="CHEBI:15377"/>
        <dbReference type="ChEBI" id="CHEBI:29950"/>
        <dbReference type="ChEBI" id="CHEBI:30879"/>
        <dbReference type="ChEBI" id="CHEBI:35924"/>
        <dbReference type="ChEBI" id="CHEBI:50058"/>
        <dbReference type="EC" id="1.11.1.24"/>
    </reaction>
</comment>
<evidence type="ECO:0000313" key="18">
    <source>
        <dbReference type="EMBL" id="AFZ19050.1"/>
    </source>
</evidence>
<evidence type="ECO:0000256" key="15">
    <source>
        <dbReference type="ARBA" id="ARBA00060385"/>
    </source>
</evidence>
<keyword evidence="8" id="KW-0793">Thylakoid</keyword>
<keyword evidence="9" id="KW-1015">Disulfide bond</keyword>
<keyword evidence="6" id="KW-0809">Transit peptide</keyword>
<dbReference type="Proteomes" id="UP000010471">
    <property type="component" value="Chromosome"/>
</dbReference>
<dbReference type="CDD" id="cd03017">
    <property type="entry name" value="PRX_BCP"/>
    <property type="match status" value="1"/>
</dbReference>
<evidence type="ECO:0000256" key="10">
    <source>
        <dbReference type="ARBA" id="ARBA00023284"/>
    </source>
</evidence>